<dbReference type="Gene3D" id="1.10.10.60">
    <property type="entry name" value="Homeodomain-like"/>
    <property type="match status" value="1"/>
</dbReference>
<dbReference type="PANTHER" id="PTHR47893:SF1">
    <property type="entry name" value="REGULATORY PROTEIN PCHR"/>
    <property type="match status" value="1"/>
</dbReference>
<organism evidence="4 5">
    <name type="scientific">Aggregatimonas sangjinii</name>
    <dbReference type="NCBI Taxonomy" id="2583587"/>
    <lineage>
        <taxon>Bacteria</taxon>
        <taxon>Pseudomonadati</taxon>
        <taxon>Bacteroidota</taxon>
        <taxon>Flavobacteriia</taxon>
        <taxon>Flavobacteriales</taxon>
        <taxon>Flavobacteriaceae</taxon>
        <taxon>Aggregatimonas</taxon>
    </lineage>
</organism>
<evidence type="ECO:0000313" key="4">
    <source>
        <dbReference type="EMBL" id="QCX01966.1"/>
    </source>
</evidence>
<evidence type="ECO:0000256" key="1">
    <source>
        <dbReference type="ARBA" id="ARBA00023015"/>
    </source>
</evidence>
<dbReference type="AlphaFoldDB" id="A0A5B7STM8"/>
<dbReference type="PANTHER" id="PTHR47893">
    <property type="entry name" value="REGULATORY PROTEIN PCHR"/>
    <property type="match status" value="1"/>
</dbReference>
<dbReference type="SUPFAM" id="SSF46689">
    <property type="entry name" value="Homeodomain-like"/>
    <property type="match status" value="1"/>
</dbReference>
<evidence type="ECO:0000256" key="2">
    <source>
        <dbReference type="ARBA" id="ARBA00023163"/>
    </source>
</evidence>
<keyword evidence="1" id="KW-0805">Transcription regulation</keyword>
<sequence length="343" mass="39708">METRKKRAKQELESLAAHLVGEVVYENGVQVLKVSNEIGEGQVQCICFDDGLIAMEFDVALKQNISVLLNEKQGDMVYFLYCLEGNCLHKFQKDEVITKLEELQTAVVSNSTELLSELLIRKDSRLILNLIRIDRKKYVKKFKKDFEGFDQKTLQFLDSFNDHKGYFHLGKINLEIGELIKMLENAKFVNDLSTLMQFEGICHLILAKQIEQFRFEMEFGKSPATTLLKRELKDIGEVSDFIKNYPEVQHTITNLCSKSGLSAAKLQQGFRFIHDMTVGEFVRDTRLKRARHLLQTTEMNISEVVYTIGLTSRSYFCKIFKAKYRCSPKQYKKNVLQKQQIEA</sequence>
<keyword evidence="5" id="KW-1185">Reference proteome</keyword>
<evidence type="ECO:0000259" key="3">
    <source>
        <dbReference type="PROSITE" id="PS01124"/>
    </source>
</evidence>
<dbReference type="Proteomes" id="UP000310017">
    <property type="component" value="Chromosome"/>
</dbReference>
<name>A0A5B7STM8_9FLAO</name>
<dbReference type="RefSeq" id="WP_138854303.1">
    <property type="nucleotide sequence ID" value="NZ_CP040710.1"/>
</dbReference>
<dbReference type="Pfam" id="PF12833">
    <property type="entry name" value="HTH_18"/>
    <property type="match status" value="1"/>
</dbReference>
<accession>A0A5B7STM8</accession>
<dbReference type="OrthoDB" id="2666928at2"/>
<reference evidence="4 5" key="1">
    <citation type="submission" date="2019-05" db="EMBL/GenBank/DDBJ databases">
        <title>Genome sequencing of F202Z8.</title>
        <authorList>
            <person name="Kwon Y.M."/>
        </authorList>
    </citation>
    <scope>NUCLEOTIDE SEQUENCE [LARGE SCALE GENOMIC DNA]</scope>
    <source>
        <strain evidence="4 5">F202Z8</strain>
    </source>
</reference>
<dbReference type="GO" id="GO:0003700">
    <property type="term" value="F:DNA-binding transcription factor activity"/>
    <property type="evidence" value="ECO:0007669"/>
    <property type="project" value="InterPro"/>
</dbReference>
<protein>
    <submittedName>
        <fullName evidence="4">Helix-turn-helix transcriptional regulator</fullName>
    </submittedName>
</protein>
<keyword evidence="2" id="KW-0804">Transcription</keyword>
<dbReference type="InterPro" id="IPR053142">
    <property type="entry name" value="PchR_regulatory_protein"/>
</dbReference>
<evidence type="ECO:0000313" key="5">
    <source>
        <dbReference type="Proteomes" id="UP000310017"/>
    </source>
</evidence>
<dbReference type="InterPro" id="IPR018060">
    <property type="entry name" value="HTH_AraC"/>
</dbReference>
<dbReference type="SMART" id="SM00342">
    <property type="entry name" value="HTH_ARAC"/>
    <property type="match status" value="1"/>
</dbReference>
<dbReference type="KEGG" id="asag:FGM00_18275"/>
<gene>
    <name evidence="4" type="ORF">FGM00_18275</name>
</gene>
<dbReference type="EMBL" id="CP040710">
    <property type="protein sequence ID" value="QCX01966.1"/>
    <property type="molecule type" value="Genomic_DNA"/>
</dbReference>
<dbReference type="PROSITE" id="PS01124">
    <property type="entry name" value="HTH_ARAC_FAMILY_2"/>
    <property type="match status" value="1"/>
</dbReference>
<feature type="domain" description="HTH araC/xylS-type" evidence="3">
    <location>
        <begin position="236"/>
        <end position="334"/>
    </location>
</feature>
<dbReference type="InterPro" id="IPR009057">
    <property type="entry name" value="Homeodomain-like_sf"/>
</dbReference>
<dbReference type="GO" id="GO:0043565">
    <property type="term" value="F:sequence-specific DNA binding"/>
    <property type="evidence" value="ECO:0007669"/>
    <property type="project" value="InterPro"/>
</dbReference>
<proteinExistence type="predicted"/>